<feature type="chain" id="PRO_5046001266" evidence="3">
    <location>
        <begin position="31"/>
        <end position="324"/>
    </location>
</feature>
<dbReference type="Gene3D" id="2.60.120.260">
    <property type="entry name" value="Galactose-binding domain-like"/>
    <property type="match status" value="1"/>
</dbReference>
<keyword evidence="2" id="KW-0378">Hydrolase</keyword>
<evidence type="ECO:0000256" key="1">
    <source>
        <dbReference type="ARBA" id="ARBA00010116"/>
    </source>
</evidence>
<dbReference type="Pfam" id="PF00754">
    <property type="entry name" value="F5_F8_type_C"/>
    <property type="match status" value="1"/>
</dbReference>
<keyword evidence="7" id="KW-1185">Reference proteome</keyword>
<dbReference type="Pfam" id="PF02369">
    <property type="entry name" value="Big_1"/>
    <property type="match status" value="1"/>
</dbReference>
<name>A0ABT9M2H8_9THEO</name>
<dbReference type="InterPro" id="IPR013783">
    <property type="entry name" value="Ig-like_fold"/>
</dbReference>
<keyword evidence="3" id="KW-0732">Signal</keyword>
<dbReference type="PROSITE" id="PS51127">
    <property type="entry name" value="BIG1"/>
    <property type="match status" value="1"/>
</dbReference>
<dbReference type="InterPro" id="IPR003344">
    <property type="entry name" value="Big_1_dom"/>
</dbReference>
<evidence type="ECO:0000259" key="5">
    <source>
        <dbReference type="PROSITE" id="PS51127"/>
    </source>
</evidence>
<reference evidence="6 7" key="1">
    <citation type="submission" date="2023-07" db="EMBL/GenBank/DDBJ databases">
        <title>Genomic Encyclopedia of Type Strains, Phase IV (KMG-IV): sequencing the most valuable type-strain genomes for metagenomic binning, comparative biology and taxonomic classification.</title>
        <authorList>
            <person name="Goeker M."/>
        </authorList>
    </citation>
    <scope>NUCLEOTIDE SEQUENCE [LARGE SCALE GENOMIC DNA]</scope>
    <source>
        <strain evidence="6 7">DSM 25963</strain>
    </source>
</reference>
<dbReference type="InterPro" id="IPR008979">
    <property type="entry name" value="Galactose-bd-like_sf"/>
</dbReference>
<evidence type="ECO:0000256" key="2">
    <source>
        <dbReference type="ARBA" id="ARBA00023295"/>
    </source>
</evidence>
<protein>
    <submittedName>
        <fullName evidence="6">Uncharacterized protein</fullName>
    </submittedName>
</protein>
<evidence type="ECO:0000256" key="3">
    <source>
        <dbReference type="SAM" id="SignalP"/>
    </source>
</evidence>
<dbReference type="SUPFAM" id="SSF49373">
    <property type="entry name" value="Invasin/intimin cell-adhesion fragments"/>
    <property type="match status" value="1"/>
</dbReference>
<gene>
    <name evidence="6" type="ORF">J2S24_000795</name>
</gene>
<organism evidence="6 7">
    <name type="scientific">Thermoanaerobacter pentosaceus</name>
    <dbReference type="NCBI Taxonomy" id="694059"/>
    <lineage>
        <taxon>Bacteria</taxon>
        <taxon>Bacillati</taxon>
        <taxon>Bacillota</taxon>
        <taxon>Clostridia</taxon>
        <taxon>Thermoanaerobacterales</taxon>
        <taxon>Thermoanaerobacteraceae</taxon>
        <taxon>Thermoanaerobacter</taxon>
    </lineage>
</organism>
<comment type="similarity">
    <text evidence="1">Belongs to the intimin/invasin family.</text>
</comment>
<comment type="caution">
    <text evidence="6">The sequence shown here is derived from an EMBL/GenBank/DDBJ whole genome shotgun (WGS) entry which is preliminary data.</text>
</comment>
<feature type="domain" description="F5/8 type C" evidence="4">
    <location>
        <begin position="178"/>
        <end position="270"/>
    </location>
</feature>
<dbReference type="Gene3D" id="2.60.40.10">
    <property type="entry name" value="Immunoglobulins"/>
    <property type="match status" value="1"/>
</dbReference>
<evidence type="ECO:0000313" key="6">
    <source>
        <dbReference type="EMBL" id="MDP9750327.1"/>
    </source>
</evidence>
<keyword evidence="2" id="KW-0326">Glycosidase</keyword>
<dbReference type="EMBL" id="JAURUP010000006">
    <property type="protein sequence ID" value="MDP9750327.1"/>
    <property type="molecule type" value="Genomic_DNA"/>
</dbReference>
<dbReference type="SUPFAM" id="SSF49785">
    <property type="entry name" value="Galactose-binding domain-like"/>
    <property type="match status" value="1"/>
</dbReference>
<evidence type="ECO:0000313" key="7">
    <source>
        <dbReference type="Proteomes" id="UP001223886"/>
    </source>
</evidence>
<dbReference type="InterPro" id="IPR008964">
    <property type="entry name" value="Invasin/intimin_cell_adhesion"/>
</dbReference>
<sequence>MNTKKRFLVAALTFLLALSLLLPAVMQRPAADTQTGFILLSPGRDGQIGTGDDMYATEKGDTVKGAVDTTKYSLTSSVPSKVDVGKIILAADNTSVPADGKTVVTITATVVDKYNNPVPDGSVVSFTTSLGTLSQSSVKTANGAAVTTITSTTAGIATITASCNGVNGQITLIFTSLLPPPPPGMQGYSPPAGTVAIASGIYANYTPDKAIDGVLSLQSKWNSGGVRGWLQLNFPKPQTISGIQIAADAYPATQETYTIYGYQNGKWIQISSPTARYVYHITEQNVQQSILLPISVISGTYDAIKIDVYGGSSWVAIIEVTLIP</sequence>
<accession>A0ABT9M2H8</accession>
<dbReference type="PROSITE" id="PS50022">
    <property type="entry name" value="FA58C_3"/>
    <property type="match status" value="1"/>
</dbReference>
<feature type="signal peptide" evidence="3">
    <location>
        <begin position="1"/>
        <end position="30"/>
    </location>
</feature>
<feature type="domain" description="Big-1" evidence="5">
    <location>
        <begin position="86"/>
        <end position="173"/>
    </location>
</feature>
<evidence type="ECO:0000259" key="4">
    <source>
        <dbReference type="PROSITE" id="PS50022"/>
    </source>
</evidence>
<dbReference type="Proteomes" id="UP001223886">
    <property type="component" value="Unassembled WGS sequence"/>
</dbReference>
<dbReference type="SMART" id="SM00634">
    <property type="entry name" value="BID_1"/>
    <property type="match status" value="1"/>
</dbReference>
<proteinExistence type="inferred from homology"/>
<dbReference type="InterPro" id="IPR000421">
    <property type="entry name" value="FA58C"/>
</dbReference>
<dbReference type="RefSeq" id="WP_307680943.1">
    <property type="nucleotide sequence ID" value="NZ_JAURUP010000006.1"/>
</dbReference>